<accession>A0ABQ4PYN5</accession>
<protein>
    <recommendedName>
        <fullName evidence="1">Putative auto-transporter adhesin head GIN domain-containing protein</fullName>
    </recommendedName>
</protein>
<keyword evidence="3" id="KW-1185">Reference proteome</keyword>
<dbReference type="Proteomes" id="UP001161064">
    <property type="component" value="Unassembled WGS sequence"/>
</dbReference>
<reference evidence="2" key="1">
    <citation type="submission" date="2021-05" db="EMBL/GenBank/DDBJ databases">
        <authorList>
            <person name="Tanabe Y."/>
        </authorList>
    </citation>
    <scope>NUCLEOTIDE SEQUENCE</scope>
    <source>
        <strain evidence="2">BOTRYCO-1</strain>
    </source>
</reference>
<comment type="caution">
    <text evidence="2">The sequence shown here is derived from an EMBL/GenBank/DDBJ whole genome shotgun (WGS) entry which is preliminary data.</text>
</comment>
<evidence type="ECO:0000259" key="1">
    <source>
        <dbReference type="Pfam" id="PF10988"/>
    </source>
</evidence>
<proteinExistence type="predicted"/>
<dbReference type="Gene3D" id="2.160.20.120">
    <property type="match status" value="1"/>
</dbReference>
<reference evidence="2" key="2">
    <citation type="journal article" date="2023" name="ISME Commun">
        <title>Characterization of a bloom-associated alphaproteobacterial lineage, 'Candidatus Phycosocius': insights into freshwater algal-bacterial interactions.</title>
        <authorList>
            <person name="Tanabe Y."/>
            <person name="Yamaguchi H."/>
            <person name="Yoshida M."/>
            <person name="Kai A."/>
            <person name="Okazaki Y."/>
        </authorList>
    </citation>
    <scope>NUCLEOTIDE SEQUENCE</scope>
    <source>
        <strain evidence="2">BOTRYCO-1</strain>
    </source>
</reference>
<dbReference type="Pfam" id="PF10988">
    <property type="entry name" value="DUF2807"/>
    <property type="match status" value="1"/>
</dbReference>
<name>A0ABQ4PYN5_9PROT</name>
<feature type="domain" description="Putative auto-transporter adhesin head GIN" evidence="1">
    <location>
        <begin position="164"/>
        <end position="257"/>
    </location>
</feature>
<gene>
    <name evidence="2" type="ORF">PsB1_2281</name>
</gene>
<sequence>MMAIPMVKHGLIVAVISGAAFWVAGPSAQAQAMGDPRLLELDGFAGQVEIKTAQGAVFDVQIVPGAKLSAKTERAGTLLRVIGPIKKDSSSRCSNYNSNGRRVKEIKLNGERFGQEDLPRLVVTAPSTIGLRIKHSLISGRVGDVGGATIGLIGCGDFFLGNVAKDLELNATGSGDVRVGRIGGDLTASYAGSGNYQTQNIGGRAEVSLAGSGNSQIGSVSGAASINLAGSGDIIVASVQGPLEVNVAGSGDLKVLGGRSRLEANIAGSGTIRHAGTVIDPQINIIGTGDVSVDRVEGTPTVSKLGSGDFRVD</sequence>
<evidence type="ECO:0000313" key="2">
    <source>
        <dbReference type="EMBL" id="GIU68127.1"/>
    </source>
</evidence>
<evidence type="ECO:0000313" key="3">
    <source>
        <dbReference type="Proteomes" id="UP001161064"/>
    </source>
</evidence>
<dbReference type="EMBL" id="BPFZ01000023">
    <property type="protein sequence ID" value="GIU68127.1"/>
    <property type="molecule type" value="Genomic_DNA"/>
</dbReference>
<dbReference type="InterPro" id="IPR021255">
    <property type="entry name" value="DUF2807"/>
</dbReference>
<organism evidence="2 3">
    <name type="scientific">Candidatus Phycosocius spiralis</name>
    <dbReference type="NCBI Taxonomy" id="2815099"/>
    <lineage>
        <taxon>Bacteria</taxon>
        <taxon>Pseudomonadati</taxon>
        <taxon>Pseudomonadota</taxon>
        <taxon>Alphaproteobacteria</taxon>
        <taxon>Caulobacterales</taxon>
        <taxon>Caulobacterales incertae sedis</taxon>
        <taxon>Candidatus Phycosocius</taxon>
    </lineage>
</organism>